<dbReference type="Proteomes" id="UP000735302">
    <property type="component" value="Unassembled WGS sequence"/>
</dbReference>
<gene>
    <name evidence="1" type="ORF">PoB_002746800</name>
</gene>
<organism evidence="1 2">
    <name type="scientific">Plakobranchus ocellatus</name>
    <dbReference type="NCBI Taxonomy" id="259542"/>
    <lineage>
        <taxon>Eukaryota</taxon>
        <taxon>Metazoa</taxon>
        <taxon>Spiralia</taxon>
        <taxon>Lophotrochozoa</taxon>
        <taxon>Mollusca</taxon>
        <taxon>Gastropoda</taxon>
        <taxon>Heterobranchia</taxon>
        <taxon>Euthyneura</taxon>
        <taxon>Panpulmonata</taxon>
        <taxon>Sacoglossa</taxon>
        <taxon>Placobranchoidea</taxon>
        <taxon>Plakobranchidae</taxon>
        <taxon>Plakobranchus</taxon>
    </lineage>
</organism>
<evidence type="ECO:0000313" key="1">
    <source>
        <dbReference type="EMBL" id="GFO00963.1"/>
    </source>
</evidence>
<keyword evidence="2" id="KW-1185">Reference proteome</keyword>
<dbReference type="AlphaFoldDB" id="A0AAV4A2P0"/>
<comment type="caution">
    <text evidence="1">The sequence shown here is derived from an EMBL/GenBank/DDBJ whole genome shotgun (WGS) entry which is preliminary data.</text>
</comment>
<sequence>MLSVQANCRRKPWHIYCSTDTVWVGMRITEDHYPTRQFPSTLRGSRQGHLEHVRHGGLTPKQAVQLEMVIKDLHILRQALAGF</sequence>
<evidence type="ECO:0000313" key="2">
    <source>
        <dbReference type="Proteomes" id="UP000735302"/>
    </source>
</evidence>
<dbReference type="EMBL" id="BLXT01003182">
    <property type="protein sequence ID" value="GFO00963.1"/>
    <property type="molecule type" value="Genomic_DNA"/>
</dbReference>
<reference evidence="1 2" key="1">
    <citation type="journal article" date="2021" name="Elife">
        <title>Chloroplast acquisition without the gene transfer in kleptoplastic sea slugs, Plakobranchus ocellatus.</title>
        <authorList>
            <person name="Maeda T."/>
            <person name="Takahashi S."/>
            <person name="Yoshida T."/>
            <person name="Shimamura S."/>
            <person name="Takaki Y."/>
            <person name="Nagai Y."/>
            <person name="Toyoda A."/>
            <person name="Suzuki Y."/>
            <person name="Arimoto A."/>
            <person name="Ishii H."/>
            <person name="Satoh N."/>
            <person name="Nishiyama T."/>
            <person name="Hasebe M."/>
            <person name="Maruyama T."/>
            <person name="Minagawa J."/>
            <person name="Obokata J."/>
            <person name="Shigenobu S."/>
        </authorList>
    </citation>
    <scope>NUCLEOTIDE SEQUENCE [LARGE SCALE GENOMIC DNA]</scope>
</reference>
<proteinExistence type="predicted"/>
<accession>A0AAV4A2P0</accession>
<protein>
    <submittedName>
        <fullName evidence="1">Uncharacterized protein</fullName>
    </submittedName>
</protein>
<name>A0AAV4A2P0_9GAST</name>